<accession>A0A4R7HVW1</accession>
<dbReference type="Proteomes" id="UP000294558">
    <property type="component" value="Unassembled WGS sequence"/>
</dbReference>
<gene>
    <name evidence="1" type="ORF">BDK89_0199</name>
</gene>
<dbReference type="RefSeq" id="WP_133867172.1">
    <property type="nucleotide sequence ID" value="NZ_SOAU01000001.1"/>
</dbReference>
<sequence length="198" mass="21636">MIRERPPAPMAGRVDARLPITPALVAAAAGVTLEVATRHLAAWCDAVTNRCANGDVLIFDQVVVGPNAPILLEGWHAVRSAARAEASGLFDELEERWYDVHAERCGDDCEHSFEQLDVTDWALWLLRSGWCGERFTDGRRVVARAVVVDADNVMDVVRVELAIERLMAELADAITVGGCPVVDARLPIVRSDGLRWAA</sequence>
<evidence type="ECO:0000313" key="2">
    <source>
        <dbReference type="Proteomes" id="UP000294558"/>
    </source>
</evidence>
<protein>
    <submittedName>
        <fullName evidence="1">Uncharacterized protein</fullName>
    </submittedName>
</protein>
<proteinExistence type="predicted"/>
<dbReference type="AlphaFoldDB" id="A0A4R7HVW1"/>
<comment type="caution">
    <text evidence="1">The sequence shown here is derived from an EMBL/GenBank/DDBJ whole genome shotgun (WGS) entry which is preliminary data.</text>
</comment>
<keyword evidence="2" id="KW-1185">Reference proteome</keyword>
<reference evidence="1 2" key="1">
    <citation type="submission" date="2019-03" db="EMBL/GenBank/DDBJ databases">
        <title>Sequencing the genomes of 1000 actinobacteria strains.</title>
        <authorList>
            <person name="Klenk H.-P."/>
        </authorList>
    </citation>
    <scope>NUCLEOTIDE SEQUENCE [LARGE SCALE GENOMIC DNA]</scope>
    <source>
        <strain evidence="1 2">DSM 18936</strain>
    </source>
</reference>
<name>A0A4R7HVW1_9ACTN</name>
<evidence type="ECO:0000313" key="1">
    <source>
        <dbReference type="EMBL" id="TDT14644.1"/>
    </source>
</evidence>
<organism evidence="1 2">
    <name type="scientific">Ilumatobacter fluminis</name>
    <dbReference type="NCBI Taxonomy" id="467091"/>
    <lineage>
        <taxon>Bacteria</taxon>
        <taxon>Bacillati</taxon>
        <taxon>Actinomycetota</taxon>
        <taxon>Acidimicrobiia</taxon>
        <taxon>Acidimicrobiales</taxon>
        <taxon>Ilumatobacteraceae</taxon>
        <taxon>Ilumatobacter</taxon>
    </lineage>
</organism>
<dbReference type="EMBL" id="SOAU01000001">
    <property type="protein sequence ID" value="TDT14644.1"/>
    <property type="molecule type" value="Genomic_DNA"/>
</dbReference>